<evidence type="ECO:0000313" key="1">
    <source>
        <dbReference type="EMBL" id="CUS07100.1"/>
    </source>
</evidence>
<dbReference type="Proteomes" id="UP001412239">
    <property type="component" value="Unassembled WGS sequence"/>
</dbReference>
<gene>
    <name evidence="1" type="ORF">GSTUAT00008815001</name>
</gene>
<accession>A0A292PKS5</accession>
<reference evidence="1" key="1">
    <citation type="submission" date="2015-10" db="EMBL/GenBank/DDBJ databases">
        <authorList>
            <person name="Regsiter A."/>
            <person name="william w."/>
        </authorList>
    </citation>
    <scope>NUCLEOTIDE SEQUENCE</scope>
    <source>
        <strain evidence="1">Montdore</strain>
    </source>
</reference>
<name>A0A292PKS5_9PEZI</name>
<dbReference type="AlphaFoldDB" id="A0A292PKS5"/>
<keyword evidence="2" id="KW-1185">Reference proteome</keyword>
<protein>
    <submittedName>
        <fullName evidence="1">Uncharacterized protein</fullName>
    </submittedName>
</protein>
<dbReference type="EMBL" id="LN891252">
    <property type="protein sequence ID" value="CUS07100.1"/>
    <property type="molecule type" value="Genomic_DNA"/>
</dbReference>
<proteinExistence type="predicted"/>
<evidence type="ECO:0000313" key="2">
    <source>
        <dbReference type="Proteomes" id="UP001412239"/>
    </source>
</evidence>
<organism evidence="1 2">
    <name type="scientific">Tuber aestivum</name>
    <name type="common">summer truffle</name>
    <dbReference type="NCBI Taxonomy" id="59557"/>
    <lineage>
        <taxon>Eukaryota</taxon>
        <taxon>Fungi</taxon>
        <taxon>Dikarya</taxon>
        <taxon>Ascomycota</taxon>
        <taxon>Pezizomycotina</taxon>
        <taxon>Pezizomycetes</taxon>
        <taxon>Pezizales</taxon>
        <taxon>Tuberaceae</taxon>
        <taxon>Tuber</taxon>
    </lineage>
</organism>
<sequence>MTLLTMCVKWRFSRGFGFRCLDGGFGEVVNRVEDEFFRGANCLKAPCLSAHSTGTRTAQPTVPVHLRCIIDDWVRWTEPYPDAEHASYGAPSSRKLHNIVRCGT</sequence>